<dbReference type="AlphaFoldDB" id="A0A8S0R0E3"/>
<proteinExistence type="predicted"/>
<evidence type="ECO:0000313" key="3">
    <source>
        <dbReference type="Proteomes" id="UP000594638"/>
    </source>
</evidence>
<feature type="compositionally biased region" description="Low complexity" evidence="1">
    <location>
        <begin position="1"/>
        <end position="22"/>
    </location>
</feature>
<organism evidence="2 3">
    <name type="scientific">Olea europaea subsp. europaea</name>
    <dbReference type="NCBI Taxonomy" id="158383"/>
    <lineage>
        <taxon>Eukaryota</taxon>
        <taxon>Viridiplantae</taxon>
        <taxon>Streptophyta</taxon>
        <taxon>Embryophyta</taxon>
        <taxon>Tracheophyta</taxon>
        <taxon>Spermatophyta</taxon>
        <taxon>Magnoliopsida</taxon>
        <taxon>eudicotyledons</taxon>
        <taxon>Gunneridae</taxon>
        <taxon>Pentapetalae</taxon>
        <taxon>asterids</taxon>
        <taxon>lamiids</taxon>
        <taxon>Lamiales</taxon>
        <taxon>Oleaceae</taxon>
        <taxon>Oleeae</taxon>
        <taxon>Olea</taxon>
    </lineage>
</organism>
<gene>
    <name evidence="2" type="ORF">OLEA9_A100194</name>
</gene>
<dbReference type="EMBL" id="CACTIH010002021">
    <property type="protein sequence ID" value="CAA2971655.1"/>
    <property type="molecule type" value="Genomic_DNA"/>
</dbReference>
<sequence>MSALSTTDTSPLASPSTPSTDLHTNRPIPPNQNLNATTPSAPCRSVQVQNLNISDLSSCNPQVLHDN</sequence>
<keyword evidence="3" id="KW-1185">Reference proteome</keyword>
<feature type="region of interest" description="Disordered" evidence="1">
    <location>
        <begin position="1"/>
        <end position="41"/>
    </location>
</feature>
<name>A0A8S0R0E3_OLEEU</name>
<evidence type="ECO:0000256" key="1">
    <source>
        <dbReference type="SAM" id="MobiDB-lite"/>
    </source>
</evidence>
<evidence type="ECO:0000313" key="2">
    <source>
        <dbReference type="EMBL" id="CAA2971655.1"/>
    </source>
</evidence>
<dbReference type="Proteomes" id="UP000594638">
    <property type="component" value="Unassembled WGS sequence"/>
</dbReference>
<comment type="caution">
    <text evidence="2">The sequence shown here is derived from an EMBL/GenBank/DDBJ whole genome shotgun (WGS) entry which is preliminary data.</text>
</comment>
<feature type="compositionally biased region" description="Polar residues" evidence="1">
    <location>
        <begin position="31"/>
        <end position="41"/>
    </location>
</feature>
<reference evidence="2 3" key="1">
    <citation type="submission" date="2019-12" db="EMBL/GenBank/DDBJ databases">
        <authorList>
            <person name="Alioto T."/>
            <person name="Alioto T."/>
            <person name="Gomez Garrido J."/>
        </authorList>
    </citation>
    <scope>NUCLEOTIDE SEQUENCE [LARGE SCALE GENOMIC DNA]</scope>
</reference>
<feature type="non-terminal residue" evidence="2">
    <location>
        <position position="67"/>
    </location>
</feature>
<dbReference type="Gramene" id="OE9A100194T1">
    <property type="protein sequence ID" value="OE9A100194C1"/>
    <property type="gene ID" value="OE9A100194"/>
</dbReference>
<protein>
    <submittedName>
        <fullName evidence="2">Uncharacterized protein</fullName>
    </submittedName>
</protein>
<accession>A0A8S0R0E3</accession>